<dbReference type="PANTHER" id="PTHR36156:SF2">
    <property type="entry name" value="CUPIN TYPE-2 DOMAIN-CONTAINING PROTEIN"/>
    <property type="match status" value="1"/>
</dbReference>
<organism evidence="2 3">
    <name type="scientific">Exophiala bonariae</name>
    <dbReference type="NCBI Taxonomy" id="1690606"/>
    <lineage>
        <taxon>Eukaryota</taxon>
        <taxon>Fungi</taxon>
        <taxon>Dikarya</taxon>
        <taxon>Ascomycota</taxon>
        <taxon>Pezizomycotina</taxon>
        <taxon>Eurotiomycetes</taxon>
        <taxon>Chaetothyriomycetidae</taxon>
        <taxon>Chaetothyriales</taxon>
        <taxon>Herpotrichiellaceae</taxon>
        <taxon>Exophiala</taxon>
    </lineage>
</organism>
<feature type="domain" description="Cupin type-2" evidence="1">
    <location>
        <begin position="99"/>
        <end position="155"/>
    </location>
</feature>
<dbReference type="EMBL" id="JAVRRD010000002">
    <property type="protein sequence ID" value="KAK5062818.1"/>
    <property type="molecule type" value="Genomic_DNA"/>
</dbReference>
<dbReference type="RefSeq" id="XP_064711090.1">
    <property type="nucleotide sequence ID" value="XM_064848466.1"/>
</dbReference>
<gene>
    <name evidence="2" type="ORF">LTR84_004893</name>
</gene>
<dbReference type="CDD" id="cd02231">
    <property type="entry name" value="cupin_BLL6423-like"/>
    <property type="match status" value="1"/>
</dbReference>
<dbReference type="Gene3D" id="2.20.70.150">
    <property type="match status" value="1"/>
</dbReference>
<dbReference type="PANTHER" id="PTHR36156">
    <property type="entry name" value="SLR2101 PROTEIN"/>
    <property type="match status" value="1"/>
</dbReference>
<name>A0AAV9NP49_9EURO</name>
<dbReference type="InterPro" id="IPR014710">
    <property type="entry name" value="RmlC-like_jellyroll"/>
</dbReference>
<dbReference type="InterPro" id="IPR011051">
    <property type="entry name" value="RmlC_Cupin_sf"/>
</dbReference>
<dbReference type="SUPFAM" id="SSF51182">
    <property type="entry name" value="RmlC-like cupins"/>
    <property type="match status" value="1"/>
</dbReference>
<dbReference type="Proteomes" id="UP001358417">
    <property type="component" value="Unassembled WGS sequence"/>
</dbReference>
<evidence type="ECO:0000313" key="3">
    <source>
        <dbReference type="Proteomes" id="UP001358417"/>
    </source>
</evidence>
<keyword evidence="3" id="KW-1185">Reference proteome</keyword>
<dbReference type="Gene3D" id="2.60.120.10">
    <property type="entry name" value="Jelly Rolls"/>
    <property type="match status" value="1"/>
</dbReference>
<sequence length="180" mass="19911">MADLRTRRVVTGHDAEGKAVFLQDDSLVSLNPMTGKPPEGSNAGITNIYRTQGVPPDINAPFVDYYGKLIPLVDESGIYCRICHFLPVSNPDEDTLNIEHRTQSIDFGVVLEGEIQLTLDDGAKRMLRKGDVVVQQGTMHDWSNVSDRVCSVFFVLIPSNKVKVEKSGEHLEATKWPGTD</sequence>
<accession>A0AAV9NP49</accession>
<dbReference type="GeneID" id="89973071"/>
<dbReference type="AlphaFoldDB" id="A0AAV9NP49"/>
<protein>
    <recommendedName>
        <fullName evidence="1">Cupin type-2 domain-containing protein</fullName>
    </recommendedName>
</protein>
<dbReference type="Pfam" id="PF07883">
    <property type="entry name" value="Cupin_2"/>
    <property type="match status" value="1"/>
</dbReference>
<evidence type="ECO:0000259" key="1">
    <source>
        <dbReference type="Pfam" id="PF07883"/>
    </source>
</evidence>
<dbReference type="InterPro" id="IPR047142">
    <property type="entry name" value="OryJ/VirC-like"/>
</dbReference>
<dbReference type="InterPro" id="IPR013096">
    <property type="entry name" value="Cupin_2"/>
</dbReference>
<proteinExistence type="predicted"/>
<comment type="caution">
    <text evidence="2">The sequence shown here is derived from an EMBL/GenBank/DDBJ whole genome shotgun (WGS) entry which is preliminary data.</text>
</comment>
<evidence type="ECO:0000313" key="2">
    <source>
        <dbReference type="EMBL" id="KAK5062818.1"/>
    </source>
</evidence>
<reference evidence="2 3" key="1">
    <citation type="submission" date="2023-08" db="EMBL/GenBank/DDBJ databases">
        <title>Black Yeasts Isolated from many extreme environments.</title>
        <authorList>
            <person name="Coleine C."/>
            <person name="Stajich J.E."/>
            <person name="Selbmann L."/>
        </authorList>
    </citation>
    <scope>NUCLEOTIDE SEQUENCE [LARGE SCALE GENOMIC DNA]</scope>
    <source>
        <strain evidence="2 3">CCFEE 5792</strain>
    </source>
</reference>